<dbReference type="RefSeq" id="WP_165835620.1">
    <property type="nucleotide sequence ID" value="NZ_QKMR01000029.1"/>
</dbReference>
<dbReference type="EMBL" id="QKMR01000029">
    <property type="protein sequence ID" value="PYG84884.1"/>
    <property type="molecule type" value="Genomic_DNA"/>
</dbReference>
<dbReference type="Proteomes" id="UP000248132">
    <property type="component" value="Unassembled WGS sequence"/>
</dbReference>
<reference evidence="1 2" key="1">
    <citation type="submission" date="2018-06" db="EMBL/GenBank/DDBJ databases">
        <title>Genomic Encyclopedia of Type Strains, Phase I: the one thousand microbial genomes (KMG-I) project.</title>
        <authorList>
            <person name="Kyrpides N."/>
        </authorList>
    </citation>
    <scope>NUCLEOTIDE SEQUENCE [LARGE SCALE GENOMIC DNA]</scope>
    <source>
        <strain evidence="1 2">DSM 19573</strain>
    </source>
</reference>
<organism evidence="1 2">
    <name type="scientific">Ruminiclostridium sufflavum DSM 19573</name>
    <dbReference type="NCBI Taxonomy" id="1121337"/>
    <lineage>
        <taxon>Bacteria</taxon>
        <taxon>Bacillati</taxon>
        <taxon>Bacillota</taxon>
        <taxon>Clostridia</taxon>
        <taxon>Eubacteriales</taxon>
        <taxon>Oscillospiraceae</taxon>
        <taxon>Ruminiclostridium</taxon>
    </lineage>
</organism>
<keyword evidence="2" id="KW-1185">Reference proteome</keyword>
<evidence type="ECO:0000313" key="1">
    <source>
        <dbReference type="EMBL" id="PYG84884.1"/>
    </source>
</evidence>
<proteinExistence type="predicted"/>
<name>A0A318XSL9_9FIRM</name>
<gene>
    <name evidence="1" type="ORF">LY28_03505</name>
</gene>
<evidence type="ECO:0000313" key="2">
    <source>
        <dbReference type="Proteomes" id="UP000248132"/>
    </source>
</evidence>
<sequence length="54" mass="6707">MERKLTKAEFIKLFRLQKKKAEKARKNSSRQDRDEEYNFCRQEKQYGIWYGKTC</sequence>
<protein>
    <submittedName>
        <fullName evidence="1">Uncharacterized protein</fullName>
    </submittedName>
</protein>
<comment type="caution">
    <text evidence="1">The sequence shown here is derived from an EMBL/GenBank/DDBJ whole genome shotgun (WGS) entry which is preliminary data.</text>
</comment>
<accession>A0A318XSL9</accession>
<dbReference type="AlphaFoldDB" id="A0A318XSL9"/>